<keyword evidence="1" id="KW-0547">Nucleotide-binding</keyword>
<keyword evidence="4" id="KW-0472">Membrane</keyword>
<dbReference type="InterPro" id="IPR050625">
    <property type="entry name" value="ParA/MinD_ATPase"/>
</dbReference>
<dbReference type="Pfam" id="PF01656">
    <property type="entry name" value="CbiA"/>
    <property type="match status" value="1"/>
</dbReference>
<dbReference type="Gene3D" id="3.40.50.300">
    <property type="entry name" value="P-loop containing nucleotide triphosphate hydrolases"/>
    <property type="match status" value="1"/>
</dbReference>
<proteinExistence type="predicted"/>
<evidence type="ECO:0000256" key="1">
    <source>
        <dbReference type="ARBA" id="ARBA00022741"/>
    </source>
</evidence>
<keyword evidence="8" id="KW-1185">Reference proteome</keyword>
<evidence type="ECO:0000313" key="7">
    <source>
        <dbReference type="EMBL" id="MDT6983128.1"/>
    </source>
</evidence>
<organism evidence="7 8">
    <name type="scientific">Streptomyces lusitanus</name>
    <dbReference type="NCBI Taxonomy" id="68232"/>
    <lineage>
        <taxon>Bacteria</taxon>
        <taxon>Bacillati</taxon>
        <taxon>Actinomycetota</taxon>
        <taxon>Actinomycetes</taxon>
        <taxon>Kitasatosporales</taxon>
        <taxon>Streptomycetaceae</taxon>
        <taxon>Streptomyces</taxon>
    </lineage>
</organism>
<feature type="domain" description="CobQ/CobB/MinD/ParA nucleotide binding" evidence="6">
    <location>
        <begin position="267"/>
        <end position="303"/>
    </location>
</feature>
<evidence type="ECO:0000256" key="4">
    <source>
        <dbReference type="SAM" id="Phobius"/>
    </source>
</evidence>
<evidence type="ECO:0000313" key="8">
    <source>
        <dbReference type="Proteomes" id="UP001249760"/>
    </source>
</evidence>
<evidence type="ECO:0000256" key="3">
    <source>
        <dbReference type="SAM" id="MobiDB-lite"/>
    </source>
</evidence>
<feature type="transmembrane region" description="Helical" evidence="4">
    <location>
        <begin position="622"/>
        <end position="644"/>
    </location>
</feature>
<dbReference type="SUPFAM" id="SSF52129">
    <property type="entry name" value="Caspase-like"/>
    <property type="match status" value="1"/>
</dbReference>
<dbReference type="InterPro" id="IPR027417">
    <property type="entry name" value="P-loop_NTPase"/>
</dbReference>
<dbReference type="Proteomes" id="UP001249760">
    <property type="component" value="Unassembled WGS sequence"/>
</dbReference>
<gene>
    <name evidence="7" type="ORF">QNO04_06620</name>
</gene>
<dbReference type="InterPro" id="IPR011600">
    <property type="entry name" value="Pept_C14_caspase"/>
</dbReference>
<dbReference type="EMBL" id="JASKMA010000004">
    <property type="protein sequence ID" value="MDT6983128.1"/>
    <property type="molecule type" value="Genomic_DNA"/>
</dbReference>
<dbReference type="PANTHER" id="PTHR43384">
    <property type="entry name" value="SEPTUM SITE-DETERMINING PROTEIN MIND HOMOLOG, CHLOROPLASTIC-RELATED"/>
    <property type="match status" value="1"/>
</dbReference>
<reference evidence="7 8" key="1">
    <citation type="submission" date="2023-05" db="EMBL/GenBank/DDBJ databases">
        <title>Streptomyces fuscus sp. nov., a brown-black pigment producing actinomyces isolated from dry sand of Sea duck farm.</title>
        <authorList>
            <person name="Xie J."/>
            <person name="Shen N."/>
        </authorList>
    </citation>
    <scope>NUCLEOTIDE SEQUENCE [LARGE SCALE GENOMIC DNA]</scope>
    <source>
        <strain evidence="7 8">CGMCC 4.1745</strain>
    </source>
</reference>
<keyword evidence="4" id="KW-1133">Transmembrane helix</keyword>
<dbReference type="PANTHER" id="PTHR43384:SF6">
    <property type="entry name" value="SEPTUM SITE-DETERMINING PROTEIN MIND HOMOLOG, CHLOROPLASTIC"/>
    <property type="match status" value="1"/>
</dbReference>
<keyword evidence="4" id="KW-0812">Transmembrane</keyword>
<feature type="region of interest" description="Disordered" evidence="3">
    <location>
        <begin position="231"/>
        <end position="251"/>
    </location>
</feature>
<feature type="domain" description="Peptidase C14 caspase" evidence="5">
    <location>
        <begin position="4"/>
        <end position="241"/>
    </location>
</feature>
<protein>
    <submittedName>
        <fullName evidence="7">Caspase family protein</fullName>
    </submittedName>
</protein>
<dbReference type="RefSeq" id="WP_394305653.1">
    <property type="nucleotide sequence ID" value="NZ_JASKMA010000004.1"/>
</dbReference>
<comment type="caution">
    <text evidence="7">The sequence shown here is derived from an EMBL/GenBank/DDBJ whole genome shotgun (WGS) entry which is preliminary data.</text>
</comment>
<dbReference type="InterPro" id="IPR002586">
    <property type="entry name" value="CobQ/CobB/MinD/ParA_Nub-bd_dom"/>
</dbReference>
<sequence length="714" mass="78729">MPQALVIGIDRYAAKQIPALTCAVNDAEVVSQRLESAGFEVVTLTNDGATRREIYRELEVGLNQRATDEDDPVLIYWSGHGMSDLRASADADKGWSTFLLPFDTDIDQPLASALPVQQVWALLNRLRTRRLLVMLDTCFSGAFAGDGRGFAIGAKGAAAAATDDFLQMEGHGRIVVSACGPDEVARENSRHGHGNFTHALLSVLDRGVDSGAGDARVSSLISDVRDLVRRDTRGSQTPSLHHAAQGTDWSIPLPPPAPYQPPMPSWAFVGTSGGVGKTTLAMMTAELLAESGNNVLYLDADIAQHGGTSEWCQRAHRDVGRVRTFADHVAAHSRSKTRTPSRQLHDGLLDVTPDYLKRFDCGKIMLLPAARVSDKLFVFDLVAEIKDRRSNVACRQILDSAFDRGIRQGATCVVIDCGAQFDPLAINSLTAAHHPFIVAAARAGAKDQRETILSNCTETVEDFNRLRVETVVNRVPSLEALTKHWGQPGFGAPGMSFHWVPFDRKLFQDWEEGRPNFELGYDELSQTWHSILVTSDRNSCDGLHRDLLPSEWDRFSKWALWLTTNPGWAELEMGRLRRLGRRAVIALTVWLALLGTALTSVLMHVTAPSGDKDDAGFLPQWLAVSLLSVAALFLLGNCLGLLMLRRRRRVLGEVMKHSVSAAELKKWFAVPLTEGPWWKIWQSSRRAAIEWLHERVVAARESQMPSGTTYEVRG</sequence>
<keyword evidence="2" id="KW-0067">ATP-binding</keyword>
<evidence type="ECO:0000259" key="6">
    <source>
        <dbReference type="Pfam" id="PF01656"/>
    </source>
</evidence>
<evidence type="ECO:0000256" key="2">
    <source>
        <dbReference type="ARBA" id="ARBA00022840"/>
    </source>
</evidence>
<accession>A0ABU3JMF0</accession>
<name>A0ABU3JMF0_9ACTN</name>
<evidence type="ECO:0000259" key="5">
    <source>
        <dbReference type="Pfam" id="PF00656"/>
    </source>
</evidence>
<dbReference type="Gene3D" id="3.40.50.1460">
    <property type="match status" value="1"/>
</dbReference>
<dbReference type="SUPFAM" id="SSF52540">
    <property type="entry name" value="P-loop containing nucleoside triphosphate hydrolases"/>
    <property type="match status" value="1"/>
</dbReference>
<dbReference type="InterPro" id="IPR029030">
    <property type="entry name" value="Caspase-like_dom_sf"/>
</dbReference>
<feature type="transmembrane region" description="Helical" evidence="4">
    <location>
        <begin position="583"/>
        <end position="602"/>
    </location>
</feature>
<dbReference type="Pfam" id="PF00656">
    <property type="entry name" value="Peptidase_C14"/>
    <property type="match status" value="1"/>
</dbReference>